<proteinExistence type="predicted"/>
<accession>A0AA94H616</accession>
<protein>
    <submittedName>
        <fullName evidence="2">Uncharacterized protein</fullName>
    </submittedName>
</protein>
<dbReference type="EMBL" id="CP014007">
    <property type="protein sequence ID" value="QSV12354.1"/>
    <property type="molecule type" value="Genomic_DNA"/>
</dbReference>
<dbReference type="EMBL" id="FOKO01000005">
    <property type="protein sequence ID" value="SFC98773.1"/>
    <property type="molecule type" value="Genomic_DNA"/>
</dbReference>
<name>A0AA94H616_9ENTR</name>
<dbReference type="AlphaFoldDB" id="A0AA94H616"/>
<evidence type="ECO:0000313" key="3">
    <source>
        <dbReference type="Proteomes" id="UP000078227"/>
    </source>
</evidence>
<dbReference type="RefSeq" id="WP_074922560.1">
    <property type="nucleotide sequence ID" value="NZ_CP014007.2"/>
</dbReference>
<reference evidence="1 3" key="2">
    <citation type="submission" date="2021-03" db="EMBL/GenBank/DDBJ databases">
        <authorList>
            <person name="Li Y."/>
            <person name="Li S."/>
            <person name="Chen M."/>
            <person name="Peng G."/>
            <person name="Tan Z."/>
            <person name="An Q."/>
        </authorList>
    </citation>
    <scope>NUCLEOTIDE SEQUENCE [LARGE SCALE GENOMIC DNA]</scope>
    <source>
        <strain evidence="1 3">Ola 51</strain>
    </source>
</reference>
<reference evidence="2 4" key="1">
    <citation type="submission" date="2016-10" db="EMBL/GenBank/DDBJ databases">
        <authorList>
            <person name="Varghese N."/>
            <person name="Submissions S."/>
        </authorList>
    </citation>
    <scope>NUCLEOTIDE SEQUENCE [LARGE SCALE GENOMIC DNA]</scope>
    <source>
        <strain evidence="2 4">CGMCC 1.7012</strain>
    </source>
</reference>
<evidence type="ECO:0000313" key="4">
    <source>
        <dbReference type="Proteomes" id="UP000182314"/>
    </source>
</evidence>
<dbReference type="Proteomes" id="UP000078227">
    <property type="component" value="Chromosome"/>
</dbReference>
<dbReference type="Proteomes" id="UP000182314">
    <property type="component" value="Unassembled WGS sequence"/>
</dbReference>
<evidence type="ECO:0000313" key="2">
    <source>
        <dbReference type="EMBL" id="SFC98773.1"/>
    </source>
</evidence>
<organism evidence="2 4">
    <name type="scientific">Kosakonia oryzae</name>
    <dbReference type="NCBI Taxonomy" id="497725"/>
    <lineage>
        <taxon>Bacteria</taxon>
        <taxon>Pseudomonadati</taxon>
        <taxon>Pseudomonadota</taxon>
        <taxon>Gammaproteobacteria</taxon>
        <taxon>Enterobacterales</taxon>
        <taxon>Enterobacteriaceae</taxon>
        <taxon>Kosakonia</taxon>
    </lineage>
</organism>
<sequence>MTLNEFMHTESYANYLDALDLALPEKIDRVTPVHDFIIEVDNESLQQAAVSFDELDALIKNDREKTIAWIVKKNEKYLETGGEDNIVNKAPQINFPIGHLIEYRLLERNPEGLVDYIKAIGIPGAKKYAKELSTLYAEVQESK</sequence>
<keyword evidence="3" id="KW-1185">Reference proteome</keyword>
<gene>
    <name evidence="1" type="ORF">AWR26_25270</name>
    <name evidence="2" type="ORF">SAMN05216286_3801</name>
</gene>
<evidence type="ECO:0000313" key="1">
    <source>
        <dbReference type="EMBL" id="QSV12354.1"/>
    </source>
</evidence>